<feature type="domain" description="Carbohydrate kinase PfkB" evidence="3">
    <location>
        <begin position="22"/>
        <end position="296"/>
    </location>
</feature>
<keyword evidence="5" id="KW-1185">Reference proteome</keyword>
<evidence type="ECO:0000259" key="3">
    <source>
        <dbReference type="Pfam" id="PF00294"/>
    </source>
</evidence>
<dbReference type="InterPro" id="IPR029056">
    <property type="entry name" value="Ribokinase-like"/>
</dbReference>
<evidence type="ECO:0000313" key="4">
    <source>
        <dbReference type="EMBL" id="QUE50905.1"/>
    </source>
</evidence>
<dbReference type="GO" id="GO:0005829">
    <property type="term" value="C:cytosol"/>
    <property type="evidence" value="ECO:0007669"/>
    <property type="project" value="TreeGrafter"/>
</dbReference>
<dbReference type="PROSITE" id="PS00584">
    <property type="entry name" value="PFKB_KINASES_2"/>
    <property type="match status" value="1"/>
</dbReference>
<protein>
    <submittedName>
        <fullName evidence="4">Carbohydrate kinase</fullName>
    </submittedName>
</protein>
<keyword evidence="2 4" id="KW-0418">Kinase</keyword>
<dbReference type="AlphaFoldDB" id="A0A975G9N0"/>
<evidence type="ECO:0000313" key="5">
    <source>
        <dbReference type="Proteomes" id="UP000676169"/>
    </source>
</evidence>
<evidence type="ECO:0000256" key="1">
    <source>
        <dbReference type="ARBA" id="ARBA00022679"/>
    </source>
</evidence>
<name>A0A975G9N0_9BACT</name>
<keyword evidence="1" id="KW-0808">Transferase</keyword>
<dbReference type="Proteomes" id="UP000676169">
    <property type="component" value="Chromosome"/>
</dbReference>
<proteinExistence type="predicted"/>
<evidence type="ECO:0000256" key="2">
    <source>
        <dbReference type="ARBA" id="ARBA00022777"/>
    </source>
</evidence>
<dbReference type="PANTHER" id="PTHR10584">
    <property type="entry name" value="SUGAR KINASE"/>
    <property type="match status" value="1"/>
</dbReference>
<gene>
    <name evidence="4" type="ORF">KBB96_18845</name>
</gene>
<sequence length="319" mass="34580">MATPSAVLVGGTIAIDHVKTPAAEAENLLGGSASYAALAASYFTSPVHLVGIVGQDFPPQHLTMLESHGVTLDGVERSQGDSFAWSGEYHENMNDRTTHSVSVNVLEDWEVKVPAALAASPIVVLANMSPDNQLQLLDQCTAPERFVVADTMDLWINIARGRLHEVLKRIDLLVINEGEARDFMGTSNLILAGRRLLETGPRNVVIKLGEFGAMLFSEQETGSADWALSENTFFRCAAFPLREVADPTGAGDTFLGGLAGHLASTGKTRFGFEDIRRAVVQGSVVASFTCEAFSTRRLETLDTAEIARRLDLFKRMSDW</sequence>
<dbReference type="RefSeq" id="WP_211631044.1">
    <property type="nucleotide sequence ID" value="NZ_CP073100.1"/>
</dbReference>
<dbReference type="Gene3D" id="3.40.1190.20">
    <property type="match status" value="1"/>
</dbReference>
<dbReference type="GO" id="GO:0016301">
    <property type="term" value="F:kinase activity"/>
    <property type="evidence" value="ECO:0007669"/>
    <property type="project" value="UniProtKB-KW"/>
</dbReference>
<reference evidence="4" key="1">
    <citation type="submission" date="2021-04" db="EMBL/GenBank/DDBJ databases">
        <title>Luteolibacter sp. 32A isolated from the skin of an Anderson's salamander (Ambystoma andersonii).</title>
        <authorList>
            <person name="Spergser J."/>
            <person name="Busse H.-J."/>
        </authorList>
    </citation>
    <scope>NUCLEOTIDE SEQUENCE</scope>
    <source>
        <strain evidence="4">32A</strain>
    </source>
</reference>
<organism evidence="4 5">
    <name type="scientific">Luteolibacter ambystomatis</name>
    <dbReference type="NCBI Taxonomy" id="2824561"/>
    <lineage>
        <taxon>Bacteria</taxon>
        <taxon>Pseudomonadati</taxon>
        <taxon>Verrucomicrobiota</taxon>
        <taxon>Verrucomicrobiia</taxon>
        <taxon>Verrucomicrobiales</taxon>
        <taxon>Verrucomicrobiaceae</taxon>
        <taxon>Luteolibacter</taxon>
    </lineage>
</organism>
<dbReference type="PANTHER" id="PTHR10584:SF166">
    <property type="entry name" value="RIBOKINASE"/>
    <property type="match status" value="1"/>
</dbReference>
<dbReference type="Pfam" id="PF00294">
    <property type="entry name" value="PfkB"/>
    <property type="match status" value="1"/>
</dbReference>
<dbReference type="InterPro" id="IPR011611">
    <property type="entry name" value="PfkB_dom"/>
</dbReference>
<accession>A0A975G9N0</accession>
<dbReference type="KEGG" id="lamb:KBB96_18845"/>
<dbReference type="SUPFAM" id="SSF53613">
    <property type="entry name" value="Ribokinase-like"/>
    <property type="match status" value="1"/>
</dbReference>
<dbReference type="InterPro" id="IPR002173">
    <property type="entry name" value="Carboh/pur_kinase_PfkB_CS"/>
</dbReference>
<dbReference type="EMBL" id="CP073100">
    <property type="protein sequence ID" value="QUE50905.1"/>
    <property type="molecule type" value="Genomic_DNA"/>
</dbReference>